<protein>
    <submittedName>
        <fullName evidence="1">ACYPI003616 protein</fullName>
    </submittedName>
</protein>
<gene>
    <name evidence="1" type="primary">ACYPI003616</name>
</gene>
<evidence type="ECO:0000313" key="1">
    <source>
        <dbReference type="EMBL" id="BAH72305.1"/>
    </source>
</evidence>
<dbReference type="AlphaFoldDB" id="C4WWN5"/>
<dbReference type="OrthoDB" id="14187at2759"/>
<accession>C4WWN5</accession>
<dbReference type="EMBL" id="AK342173">
    <property type="protein sequence ID" value="BAH72305.1"/>
    <property type="molecule type" value="mRNA"/>
</dbReference>
<organism evidence="1">
    <name type="scientific">Acyrthosiphon pisum</name>
    <name type="common">Pea aphid</name>
    <dbReference type="NCBI Taxonomy" id="7029"/>
    <lineage>
        <taxon>Eukaryota</taxon>
        <taxon>Metazoa</taxon>
        <taxon>Ecdysozoa</taxon>
        <taxon>Arthropoda</taxon>
        <taxon>Hexapoda</taxon>
        <taxon>Insecta</taxon>
        <taxon>Pterygota</taxon>
        <taxon>Neoptera</taxon>
        <taxon>Paraneoptera</taxon>
        <taxon>Hemiptera</taxon>
        <taxon>Sternorrhyncha</taxon>
        <taxon>Aphidomorpha</taxon>
        <taxon>Aphidoidea</taxon>
        <taxon>Aphididae</taxon>
        <taxon>Macrosiphini</taxon>
        <taxon>Acyrthosiphon</taxon>
    </lineage>
</organism>
<sequence>MTESLDSGTANALSSLDDNSANSLSIMDTAVFVDYLKKTVSTVLHGDKSATTSMLDLAFDDPVNLECVKKFLSDPNTSTVFVQKSVNKDEETENGADGEDDKDIPIFYLSNEVVFTNQKNDKVFLNNMFSF</sequence>
<name>C4WWN5_ACYPI</name>
<proteinExistence type="evidence at transcript level"/>
<reference evidence="1" key="1">
    <citation type="submission" date="2009-06" db="EMBL/GenBank/DDBJ databases">
        <title>A full-length cDNA resource of the pea aphid, Acyrthosiphon pisum.</title>
        <authorList>
            <person name="Shigenobu S."/>
            <person name="Nakabachi A."/>
            <person name="Richards S."/>
        </authorList>
    </citation>
    <scope>NUCLEOTIDE SEQUENCE</scope>
    <source>
        <strain evidence="1">LSR1</strain>
        <tissue evidence="1">Whole body</tissue>
    </source>
</reference>